<dbReference type="Proteomes" id="UP001303473">
    <property type="component" value="Unassembled WGS sequence"/>
</dbReference>
<dbReference type="PANTHER" id="PTHR41390:SF1">
    <property type="entry name" value="NADH-UBIQUINONE OXIDOREDUCTASE 213 KDA SUBUNIT"/>
    <property type="match status" value="1"/>
</dbReference>
<evidence type="ECO:0000313" key="3">
    <source>
        <dbReference type="Proteomes" id="UP001303473"/>
    </source>
</evidence>
<evidence type="ECO:0000256" key="1">
    <source>
        <dbReference type="SAM" id="MobiDB-lite"/>
    </source>
</evidence>
<sequence length="243" mass="25611">MKGLDEQTSEGGSRPSAPPPSSELSPERLPTRARTISGQRHFLPPELMSIVVPSLQVGAGIGTVGLFAGAAAGIVRSAPPILFSIATAGQWFVLGSSYYASRLVALKALGGEKELPPADKVKASAMAGGFAGMIGGLIRGPRNIIPGTIVFTLFGAGGQAIANSFASKGVPLESKKSILHSKWSPVTPLTDREYEKMLEEKLLRVEAEIALVDDHMKELREAESHAEEQISNSESTSKPAPRT</sequence>
<dbReference type="AlphaFoldDB" id="A0AAN6N3G5"/>
<feature type="compositionally biased region" description="Basic and acidic residues" evidence="1">
    <location>
        <begin position="218"/>
        <end position="228"/>
    </location>
</feature>
<dbReference type="PANTHER" id="PTHR41390">
    <property type="entry name" value="CHROMOSOME 7, WHOLE GENOME SHOTGUN SEQUENCE"/>
    <property type="match status" value="1"/>
</dbReference>
<proteinExistence type="predicted"/>
<dbReference type="EMBL" id="MU853831">
    <property type="protein sequence ID" value="KAK3938364.1"/>
    <property type="molecule type" value="Genomic_DNA"/>
</dbReference>
<gene>
    <name evidence="2" type="ORF">QBC46DRAFT_390455</name>
</gene>
<protein>
    <submittedName>
        <fullName evidence="2">Uncharacterized protein</fullName>
    </submittedName>
</protein>
<reference evidence="3" key="1">
    <citation type="journal article" date="2023" name="Mol. Phylogenet. Evol.">
        <title>Genome-scale phylogeny and comparative genomics of the fungal order Sordariales.</title>
        <authorList>
            <person name="Hensen N."/>
            <person name="Bonometti L."/>
            <person name="Westerberg I."/>
            <person name="Brannstrom I.O."/>
            <person name="Guillou S."/>
            <person name="Cros-Aarteil S."/>
            <person name="Calhoun S."/>
            <person name="Haridas S."/>
            <person name="Kuo A."/>
            <person name="Mondo S."/>
            <person name="Pangilinan J."/>
            <person name="Riley R."/>
            <person name="LaButti K."/>
            <person name="Andreopoulos B."/>
            <person name="Lipzen A."/>
            <person name="Chen C."/>
            <person name="Yan M."/>
            <person name="Daum C."/>
            <person name="Ng V."/>
            <person name="Clum A."/>
            <person name="Steindorff A."/>
            <person name="Ohm R.A."/>
            <person name="Martin F."/>
            <person name="Silar P."/>
            <person name="Natvig D.O."/>
            <person name="Lalanne C."/>
            <person name="Gautier V."/>
            <person name="Ament-Velasquez S.L."/>
            <person name="Kruys A."/>
            <person name="Hutchinson M.I."/>
            <person name="Powell A.J."/>
            <person name="Barry K."/>
            <person name="Miller A.N."/>
            <person name="Grigoriev I.V."/>
            <person name="Debuchy R."/>
            <person name="Gladieux P."/>
            <person name="Hiltunen Thoren M."/>
            <person name="Johannesson H."/>
        </authorList>
    </citation>
    <scope>NUCLEOTIDE SEQUENCE [LARGE SCALE GENOMIC DNA]</scope>
    <source>
        <strain evidence="3">CBS 340.73</strain>
    </source>
</reference>
<evidence type="ECO:0000313" key="2">
    <source>
        <dbReference type="EMBL" id="KAK3938364.1"/>
    </source>
</evidence>
<name>A0AAN6N3G5_9PEZI</name>
<keyword evidence="3" id="KW-1185">Reference proteome</keyword>
<accession>A0AAN6N3G5</accession>
<organism evidence="2 3">
    <name type="scientific">Diplogelasinospora grovesii</name>
    <dbReference type="NCBI Taxonomy" id="303347"/>
    <lineage>
        <taxon>Eukaryota</taxon>
        <taxon>Fungi</taxon>
        <taxon>Dikarya</taxon>
        <taxon>Ascomycota</taxon>
        <taxon>Pezizomycotina</taxon>
        <taxon>Sordariomycetes</taxon>
        <taxon>Sordariomycetidae</taxon>
        <taxon>Sordariales</taxon>
        <taxon>Diplogelasinosporaceae</taxon>
        <taxon>Diplogelasinospora</taxon>
    </lineage>
</organism>
<feature type="region of interest" description="Disordered" evidence="1">
    <location>
        <begin position="218"/>
        <end position="243"/>
    </location>
</feature>
<feature type="region of interest" description="Disordered" evidence="1">
    <location>
        <begin position="1"/>
        <end position="29"/>
    </location>
</feature>
<comment type="caution">
    <text evidence="2">The sequence shown here is derived from an EMBL/GenBank/DDBJ whole genome shotgun (WGS) entry which is preliminary data.</text>
</comment>
<feature type="compositionally biased region" description="Polar residues" evidence="1">
    <location>
        <begin position="229"/>
        <end position="243"/>
    </location>
</feature>